<dbReference type="OrthoDB" id="9795206at2"/>
<evidence type="ECO:0000313" key="2">
    <source>
        <dbReference type="EMBL" id="RSU10651.1"/>
    </source>
</evidence>
<name>A0A430ARH0_9ENTE</name>
<sequence>MQITTDNNLEIRSIQEQDIDELWKLAFGSNDLEWKNWNGPYFNDPIYTLDGFREQMASRLNRDDSAVILLDGRIIGEISWYWMDGSLKKWLEFGLVIYSQQEWCKGLGTQICKLWIDYIFLSQPNLQHLGFTTWSGNKRMMRIGEKLGMTLEARVRKVRYWQNRYFDSIKFGLLREEWQAQR</sequence>
<dbReference type="RefSeq" id="WP_126814178.1">
    <property type="nucleotide sequence ID" value="NZ_NGKC01000011.1"/>
</dbReference>
<keyword evidence="2" id="KW-0808">Transferase</keyword>
<dbReference type="EMBL" id="NGKC01000011">
    <property type="protein sequence ID" value="RSU10651.1"/>
    <property type="molecule type" value="Genomic_DNA"/>
</dbReference>
<dbReference type="GO" id="GO:0016747">
    <property type="term" value="F:acyltransferase activity, transferring groups other than amino-acyl groups"/>
    <property type="evidence" value="ECO:0007669"/>
    <property type="project" value="InterPro"/>
</dbReference>
<dbReference type="Proteomes" id="UP000286773">
    <property type="component" value="Unassembled WGS sequence"/>
</dbReference>
<protein>
    <submittedName>
        <fullName evidence="2">GNAT family N-acetyltransferase</fullName>
    </submittedName>
</protein>
<accession>A0A430ARH0</accession>
<feature type="domain" description="N-acetyltransferase" evidence="1">
    <location>
        <begin position="9"/>
        <end position="172"/>
    </location>
</feature>
<dbReference type="PROSITE" id="PS51186">
    <property type="entry name" value="GNAT"/>
    <property type="match status" value="1"/>
</dbReference>
<dbReference type="PANTHER" id="PTHR43415">
    <property type="entry name" value="SPERMIDINE N(1)-ACETYLTRANSFERASE"/>
    <property type="match status" value="1"/>
</dbReference>
<dbReference type="AlphaFoldDB" id="A0A430ARH0"/>
<evidence type="ECO:0000259" key="1">
    <source>
        <dbReference type="PROSITE" id="PS51186"/>
    </source>
</evidence>
<dbReference type="PANTHER" id="PTHR43415:SF4">
    <property type="entry name" value="N-ACETYLTRANSFERASE DOMAIN-CONTAINING PROTEIN"/>
    <property type="match status" value="1"/>
</dbReference>
<gene>
    <name evidence="2" type="ORF">CBF27_10055</name>
</gene>
<dbReference type="Gene3D" id="3.40.630.30">
    <property type="match status" value="1"/>
</dbReference>
<comment type="caution">
    <text evidence="2">The sequence shown here is derived from an EMBL/GenBank/DDBJ whole genome shotgun (WGS) entry which is preliminary data.</text>
</comment>
<reference evidence="2 3" key="1">
    <citation type="submission" date="2017-05" db="EMBL/GenBank/DDBJ databases">
        <title>Vagococcus spp. assemblies.</title>
        <authorList>
            <person name="Gulvik C.A."/>
        </authorList>
    </citation>
    <scope>NUCLEOTIDE SEQUENCE [LARGE SCALE GENOMIC DNA]</scope>
    <source>
        <strain evidence="2 3">LMG 24798</strain>
    </source>
</reference>
<dbReference type="InterPro" id="IPR000182">
    <property type="entry name" value="GNAT_dom"/>
</dbReference>
<organism evidence="2 3">
    <name type="scientific">Vagococcus acidifermentans</name>
    <dbReference type="NCBI Taxonomy" id="564710"/>
    <lineage>
        <taxon>Bacteria</taxon>
        <taxon>Bacillati</taxon>
        <taxon>Bacillota</taxon>
        <taxon>Bacilli</taxon>
        <taxon>Lactobacillales</taxon>
        <taxon>Enterococcaceae</taxon>
        <taxon>Vagococcus</taxon>
    </lineage>
</organism>
<dbReference type="InterPro" id="IPR016181">
    <property type="entry name" value="Acyl_CoA_acyltransferase"/>
</dbReference>
<keyword evidence="3" id="KW-1185">Reference proteome</keyword>
<evidence type="ECO:0000313" key="3">
    <source>
        <dbReference type="Proteomes" id="UP000286773"/>
    </source>
</evidence>
<dbReference type="SUPFAM" id="SSF55729">
    <property type="entry name" value="Acyl-CoA N-acyltransferases (Nat)"/>
    <property type="match status" value="1"/>
</dbReference>
<proteinExistence type="predicted"/>
<dbReference type="Pfam" id="PF13302">
    <property type="entry name" value="Acetyltransf_3"/>
    <property type="match status" value="1"/>
</dbReference>